<name>A0A6J5P6R9_9CAUD</name>
<reference evidence="1" key="1">
    <citation type="submission" date="2020-04" db="EMBL/GenBank/DDBJ databases">
        <authorList>
            <person name="Chiriac C."/>
            <person name="Salcher M."/>
            <person name="Ghai R."/>
            <person name="Kavagutti S V."/>
        </authorList>
    </citation>
    <scope>NUCLEOTIDE SEQUENCE</scope>
</reference>
<accession>A0A6J5P6R9</accession>
<protein>
    <submittedName>
        <fullName evidence="1">Uncharacterized protein</fullName>
    </submittedName>
</protein>
<evidence type="ECO:0000313" key="1">
    <source>
        <dbReference type="EMBL" id="CAB4167193.1"/>
    </source>
</evidence>
<gene>
    <name evidence="1" type="ORF">UFOVP861_8</name>
</gene>
<proteinExistence type="predicted"/>
<sequence length="73" mass="8052">MKAFITRLAVLRIRSIVRKQMQDHGWVQVPGDTALWETPSIIGGNAMSKQQIHESVAAAAMVKDAICNLYSKA</sequence>
<organism evidence="1">
    <name type="scientific">uncultured Caudovirales phage</name>
    <dbReference type="NCBI Taxonomy" id="2100421"/>
    <lineage>
        <taxon>Viruses</taxon>
        <taxon>Duplodnaviria</taxon>
        <taxon>Heunggongvirae</taxon>
        <taxon>Uroviricota</taxon>
        <taxon>Caudoviricetes</taxon>
        <taxon>Peduoviridae</taxon>
        <taxon>Maltschvirus</taxon>
        <taxon>Maltschvirus maltsch</taxon>
    </lineage>
</organism>
<dbReference type="EMBL" id="LR796810">
    <property type="protein sequence ID" value="CAB4167193.1"/>
    <property type="molecule type" value="Genomic_DNA"/>
</dbReference>